<keyword evidence="2 9" id="KW-0820">tRNA-binding</keyword>
<evidence type="ECO:0000256" key="4">
    <source>
        <dbReference type="ARBA" id="ARBA00022643"/>
    </source>
</evidence>
<proteinExistence type="inferred from homology"/>
<evidence type="ECO:0000313" key="14">
    <source>
        <dbReference type="EMBL" id="CUH44110.1"/>
    </source>
</evidence>
<keyword evidence="7 9" id="KW-0694">RNA-binding</keyword>
<comment type="catalytic activity">
    <reaction evidence="9">
        <text>5,6-dihydrouridine(20) in tRNA + NADP(+) = uridine(20) in tRNA + NADPH + H(+)</text>
        <dbReference type="Rhea" id="RHEA:53336"/>
        <dbReference type="Rhea" id="RHEA-COMP:13533"/>
        <dbReference type="Rhea" id="RHEA-COMP:13534"/>
        <dbReference type="ChEBI" id="CHEBI:15378"/>
        <dbReference type="ChEBI" id="CHEBI:57783"/>
        <dbReference type="ChEBI" id="CHEBI:58349"/>
        <dbReference type="ChEBI" id="CHEBI:65315"/>
        <dbReference type="ChEBI" id="CHEBI:74443"/>
        <dbReference type="EC" id="1.3.1.91"/>
    </reaction>
</comment>
<keyword evidence="15" id="KW-1185">Reference proteome</keyword>
<evidence type="ECO:0000256" key="9">
    <source>
        <dbReference type="HAMAP-Rule" id="MF_02041"/>
    </source>
</evidence>
<feature type="site" description="Interacts with tRNA; defines subfamily-specific binding signature" evidence="9">
    <location>
        <position position="312"/>
    </location>
</feature>
<dbReference type="PROSITE" id="PS01136">
    <property type="entry name" value="UPF0034"/>
    <property type="match status" value="1"/>
</dbReference>
<accession>A0A0P1EP05</accession>
<feature type="binding site" evidence="9 12">
    <location>
        <begin position="246"/>
        <end position="247"/>
    </location>
    <ligand>
        <name>FMN</name>
        <dbReference type="ChEBI" id="CHEBI:58210"/>
    </ligand>
</feature>
<gene>
    <name evidence="14" type="primary">dus_2</name>
    <name evidence="9" type="synonym">dusA</name>
    <name evidence="14" type="ORF">RUM4293_03007</name>
</gene>
<dbReference type="EMBL" id="CYPS01000043">
    <property type="protein sequence ID" value="CUH44110.1"/>
    <property type="molecule type" value="Genomic_DNA"/>
</dbReference>
<evidence type="ECO:0000256" key="3">
    <source>
        <dbReference type="ARBA" id="ARBA00022630"/>
    </source>
</evidence>
<dbReference type="CDD" id="cd02801">
    <property type="entry name" value="DUS_like_FMN"/>
    <property type="match status" value="1"/>
</dbReference>
<dbReference type="NCBIfam" id="TIGR00742">
    <property type="entry name" value="yjbN"/>
    <property type="match status" value="1"/>
</dbReference>
<comment type="catalytic activity">
    <reaction evidence="9">
        <text>5,6-dihydrouridine(20) in tRNA + NAD(+) = uridine(20) in tRNA + NADH + H(+)</text>
        <dbReference type="Rhea" id="RHEA:53340"/>
        <dbReference type="Rhea" id="RHEA-COMP:13533"/>
        <dbReference type="Rhea" id="RHEA-COMP:13534"/>
        <dbReference type="ChEBI" id="CHEBI:15378"/>
        <dbReference type="ChEBI" id="CHEBI:57540"/>
        <dbReference type="ChEBI" id="CHEBI:57945"/>
        <dbReference type="ChEBI" id="CHEBI:65315"/>
        <dbReference type="ChEBI" id="CHEBI:74443"/>
        <dbReference type="EC" id="1.3.1.91"/>
    </reaction>
</comment>
<dbReference type="Gene3D" id="1.20.120.1460">
    <property type="match status" value="1"/>
</dbReference>
<feature type="site" description="Interacts with tRNA" evidence="9">
    <location>
        <position position="198"/>
    </location>
</feature>
<dbReference type="GO" id="GO:0010181">
    <property type="term" value="F:FMN binding"/>
    <property type="evidence" value="ECO:0007669"/>
    <property type="project" value="UniProtKB-UniRule"/>
</dbReference>
<evidence type="ECO:0000256" key="11">
    <source>
        <dbReference type="PIRSR" id="PIRSR006621-1"/>
    </source>
</evidence>
<comment type="function">
    <text evidence="9">Catalyzes the synthesis of 5,6-dihydrouridine (D), a modified base found in the D-loop of most tRNAs, via the reduction of the C5-C6 double bond in target uridines. Specifically modifies U20 and U20a in tRNAs.</text>
</comment>
<dbReference type="HAMAP" id="MF_02041">
    <property type="entry name" value="DusA_subfam"/>
    <property type="match status" value="1"/>
</dbReference>
<dbReference type="InterPro" id="IPR004653">
    <property type="entry name" value="DusA"/>
</dbReference>
<dbReference type="InterPro" id="IPR013785">
    <property type="entry name" value="Aldolase_TIM"/>
</dbReference>
<feature type="site" description="Interacts with tRNA" evidence="9">
    <location>
        <position position="109"/>
    </location>
</feature>
<dbReference type="RefSeq" id="WP_058274072.1">
    <property type="nucleotide sequence ID" value="NZ_CYPS01000043.1"/>
</dbReference>
<keyword evidence="4 9" id="KW-0288">FMN</keyword>
<dbReference type="PANTHER" id="PTHR42907:SF1">
    <property type="entry name" value="FMN-LINKED OXIDOREDUCTASES SUPERFAMILY PROTEIN"/>
    <property type="match status" value="1"/>
</dbReference>
<keyword evidence="5 9" id="KW-0819">tRNA processing</keyword>
<keyword evidence="6 9" id="KW-0521">NADP</keyword>
<sequence length="345" mass="37279">MTASSNPVLKRRSASTSLVTKAARLSVAPMMDWTDRHCRFVHRLLSQQTLLYTEMVTAPALVRGGALHLLDFSSQEHPVALQLGGSDSEELSQAAQLGAQAGYDEINLNCGCPSDRVQSGTFGAVLMKDPARVADCVAAMRDAVDVEVTVKCRIGVDDQDPEQVLPEFLQAIHAAGCRRVTIHARKAWLQGLSPKENRDIPPLDYDLVHRMKDAFPDLHVSINGGITSLEQAKTQLDAGLDGVMIGRAAYHQPTDILAQADAMIFGSGQVADPIDVVHKMVPYVKDHLARGGRLHQITRHMLGLFAGRPGARAWRRALSEGAVHDGAGPEVMLQALDSIAPLAEV</sequence>
<dbReference type="GO" id="GO:0102266">
    <property type="term" value="F:tRNA-dihydrouridine20a synthase activity"/>
    <property type="evidence" value="ECO:0007669"/>
    <property type="project" value="RHEA"/>
</dbReference>
<feature type="binding site" evidence="9 12">
    <location>
        <begin position="29"/>
        <end position="31"/>
    </location>
    <ligand>
        <name>FMN</name>
        <dbReference type="ChEBI" id="CHEBI:58210"/>
    </ligand>
</feature>
<evidence type="ECO:0000259" key="13">
    <source>
        <dbReference type="Pfam" id="PF01207"/>
    </source>
</evidence>
<feature type="binding site" evidence="9 12">
    <location>
        <position position="183"/>
    </location>
    <ligand>
        <name>FMN</name>
        <dbReference type="ChEBI" id="CHEBI:58210"/>
    </ligand>
</feature>
<keyword evidence="12" id="KW-0547">Nucleotide-binding</keyword>
<comment type="catalytic activity">
    <reaction evidence="9">
        <text>5,6-dihydrouridine(20a) in tRNA + NAD(+) = uridine(20a) in tRNA + NADH + H(+)</text>
        <dbReference type="Rhea" id="RHEA:53348"/>
        <dbReference type="Rhea" id="RHEA-COMP:13535"/>
        <dbReference type="Rhea" id="RHEA-COMP:13536"/>
        <dbReference type="ChEBI" id="CHEBI:15378"/>
        <dbReference type="ChEBI" id="CHEBI:57540"/>
        <dbReference type="ChEBI" id="CHEBI:57945"/>
        <dbReference type="ChEBI" id="CHEBI:65315"/>
        <dbReference type="ChEBI" id="CHEBI:74443"/>
    </reaction>
</comment>
<evidence type="ECO:0000313" key="15">
    <source>
        <dbReference type="Proteomes" id="UP000050786"/>
    </source>
</evidence>
<reference evidence="15" key="1">
    <citation type="submission" date="2015-09" db="EMBL/GenBank/DDBJ databases">
        <authorList>
            <person name="Rodrigo-Torres L."/>
            <person name="Arahal D.R."/>
        </authorList>
    </citation>
    <scope>NUCLEOTIDE SEQUENCE [LARGE SCALE GENOMIC DNA]</scope>
    <source>
        <strain evidence="15">CECT 4293</strain>
    </source>
</reference>
<name>A0A0P1EP05_9RHOB</name>
<evidence type="ECO:0000256" key="8">
    <source>
        <dbReference type="ARBA" id="ARBA00023002"/>
    </source>
</evidence>
<comment type="catalytic activity">
    <reaction evidence="9">
        <text>5,6-dihydrouridine(20a) in tRNA + NADP(+) = uridine(20a) in tRNA + NADPH + H(+)</text>
        <dbReference type="Rhea" id="RHEA:53344"/>
        <dbReference type="Rhea" id="RHEA-COMP:13535"/>
        <dbReference type="Rhea" id="RHEA-COMP:13536"/>
        <dbReference type="ChEBI" id="CHEBI:15378"/>
        <dbReference type="ChEBI" id="CHEBI:57783"/>
        <dbReference type="ChEBI" id="CHEBI:58349"/>
        <dbReference type="ChEBI" id="CHEBI:65315"/>
        <dbReference type="ChEBI" id="CHEBI:74443"/>
    </reaction>
</comment>
<dbReference type="GO" id="GO:0050660">
    <property type="term" value="F:flavin adenine dinucleotide binding"/>
    <property type="evidence" value="ECO:0007669"/>
    <property type="project" value="InterPro"/>
</dbReference>
<feature type="active site" description="Proton donor" evidence="9 11">
    <location>
        <position position="112"/>
    </location>
</feature>
<dbReference type="Proteomes" id="UP000050786">
    <property type="component" value="Unassembled WGS sequence"/>
</dbReference>
<dbReference type="GO" id="GO:0000049">
    <property type="term" value="F:tRNA binding"/>
    <property type="evidence" value="ECO:0007669"/>
    <property type="project" value="UniProtKB-UniRule"/>
</dbReference>
<comment type="similarity">
    <text evidence="9">Belongs to the Dus family. DusA subfamily.</text>
</comment>
<evidence type="ECO:0000256" key="10">
    <source>
        <dbReference type="PIRNR" id="PIRNR006621"/>
    </source>
</evidence>
<dbReference type="NCBIfam" id="NF008774">
    <property type="entry name" value="PRK11815.1"/>
    <property type="match status" value="1"/>
</dbReference>
<dbReference type="PIRSF" id="PIRSF006621">
    <property type="entry name" value="Dus"/>
    <property type="match status" value="1"/>
</dbReference>
<dbReference type="PANTHER" id="PTHR42907">
    <property type="entry name" value="FMN-LINKED OXIDOREDUCTASES SUPERFAMILY PROTEIN"/>
    <property type="match status" value="1"/>
</dbReference>
<evidence type="ECO:0000256" key="7">
    <source>
        <dbReference type="ARBA" id="ARBA00022884"/>
    </source>
</evidence>
<evidence type="ECO:0000256" key="1">
    <source>
        <dbReference type="ARBA" id="ARBA00001917"/>
    </source>
</evidence>
<organism evidence="14 15">
    <name type="scientific">Ruegeria atlantica</name>
    <dbReference type="NCBI Taxonomy" id="81569"/>
    <lineage>
        <taxon>Bacteria</taxon>
        <taxon>Pseudomonadati</taxon>
        <taxon>Pseudomonadota</taxon>
        <taxon>Alphaproteobacteria</taxon>
        <taxon>Rhodobacterales</taxon>
        <taxon>Roseobacteraceae</taxon>
        <taxon>Ruegeria</taxon>
    </lineage>
</organism>
<dbReference type="SUPFAM" id="SSF51395">
    <property type="entry name" value="FMN-linked oxidoreductases"/>
    <property type="match status" value="1"/>
</dbReference>
<dbReference type="Gene3D" id="3.20.20.70">
    <property type="entry name" value="Aldolase class I"/>
    <property type="match status" value="1"/>
</dbReference>
<dbReference type="AlphaFoldDB" id="A0A0P1EP05"/>
<dbReference type="Pfam" id="PF01207">
    <property type="entry name" value="Dus"/>
    <property type="match status" value="1"/>
</dbReference>
<comment type="cofactor">
    <cofactor evidence="1 9 10 12">
        <name>FMN</name>
        <dbReference type="ChEBI" id="CHEBI:58210"/>
    </cofactor>
</comment>
<dbReference type="InterPro" id="IPR001269">
    <property type="entry name" value="DUS_fam"/>
</dbReference>
<dbReference type="InterPro" id="IPR035587">
    <property type="entry name" value="DUS-like_FMN-bd"/>
</dbReference>
<feature type="site" description="Interacts with tRNA; defines subfamily-specific binding signature" evidence="9">
    <location>
        <position position="195"/>
    </location>
</feature>
<comment type="similarity">
    <text evidence="10">Belongs to the dus family.</text>
</comment>
<feature type="site" description="Interacts with tRNA; defines subfamily-specific binding signature" evidence="9">
    <location>
        <position position="315"/>
    </location>
</feature>
<feature type="domain" description="DUS-like FMN-binding" evidence="13">
    <location>
        <begin position="27"/>
        <end position="332"/>
    </location>
</feature>
<evidence type="ECO:0000256" key="12">
    <source>
        <dbReference type="PIRSR" id="PIRSR006621-2"/>
    </source>
</evidence>
<keyword evidence="3 9" id="KW-0285">Flavoprotein</keyword>
<evidence type="ECO:0000256" key="5">
    <source>
        <dbReference type="ARBA" id="ARBA00022694"/>
    </source>
</evidence>
<evidence type="ECO:0000256" key="2">
    <source>
        <dbReference type="ARBA" id="ARBA00022555"/>
    </source>
</evidence>
<evidence type="ECO:0000256" key="6">
    <source>
        <dbReference type="ARBA" id="ARBA00022857"/>
    </source>
</evidence>
<dbReference type="EC" id="1.3.1.91" evidence="9"/>
<keyword evidence="8 9" id="KW-0560">Oxidoreductase</keyword>
<dbReference type="InterPro" id="IPR018517">
    <property type="entry name" value="tRNA_hU_synthase_CS"/>
</dbReference>
<feature type="binding site" evidence="9 12">
    <location>
        <position position="151"/>
    </location>
    <ligand>
        <name>FMN</name>
        <dbReference type="ChEBI" id="CHEBI:58210"/>
    </ligand>
</feature>
<feature type="binding site" evidence="9 12">
    <location>
        <begin position="223"/>
        <end position="225"/>
    </location>
    <ligand>
        <name>FMN</name>
        <dbReference type="ChEBI" id="CHEBI:58210"/>
    </ligand>
</feature>
<protein>
    <recommendedName>
        <fullName evidence="9">tRNA-dihydrouridine(20/20a) synthase</fullName>
        <ecNumber evidence="9">1.3.1.91</ecNumber>
    </recommendedName>
    <alternativeName>
        <fullName evidence="9">U20-specific dihydrouridine synthase</fullName>
        <shortName evidence="9">U20-specific Dus</shortName>
    </alternativeName>
    <alternativeName>
        <fullName evidence="9">tRNA-dihydrouridine synthase A</fullName>
    </alternativeName>
</protein>
<dbReference type="GO" id="GO:0102264">
    <property type="term" value="F:tRNA-dihydrouridine20 synthase activity"/>
    <property type="evidence" value="ECO:0007669"/>
    <property type="project" value="UniProtKB-EC"/>
</dbReference>
<feature type="binding site" evidence="9 12">
    <location>
        <position position="82"/>
    </location>
    <ligand>
        <name>FMN</name>
        <dbReference type="ChEBI" id="CHEBI:58210"/>
    </ligand>
</feature>